<feature type="region of interest" description="Disordered" evidence="6">
    <location>
        <begin position="437"/>
        <end position="458"/>
    </location>
</feature>
<evidence type="ECO:0000256" key="1">
    <source>
        <dbReference type="ARBA" id="ARBA00009283"/>
    </source>
</evidence>
<evidence type="ECO:0000256" key="4">
    <source>
        <dbReference type="PIRSR" id="PIRSR600407-2"/>
    </source>
</evidence>
<dbReference type="PROSITE" id="PS01238">
    <property type="entry name" value="GDA1_CD39_NTPASE"/>
    <property type="match status" value="1"/>
</dbReference>
<evidence type="ECO:0000256" key="7">
    <source>
        <dbReference type="SAM" id="Phobius"/>
    </source>
</evidence>
<dbReference type="PANTHER" id="PTHR11782:SF121">
    <property type="entry name" value="NUCLEOSIDE-DIPHOSPHATASE MIG-23"/>
    <property type="match status" value="1"/>
</dbReference>
<feature type="active site" description="Proton acceptor" evidence="3">
    <location>
        <position position="213"/>
    </location>
</feature>
<proteinExistence type="inferred from homology"/>
<dbReference type="Gene3D" id="3.30.420.540">
    <property type="match status" value="1"/>
</dbReference>
<dbReference type="GO" id="GO:0046036">
    <property type="term" value="P:CTP metabolic process"/>
    <property type="evidence" value="ECO:0007669"/>
    <property type="project" value="TreeGrafter"/>
</dbReference>
<dbReference type="InterPro" id="IPR000407">
    <property type="entry name" value="GDA1_CD39_NTPase"/>
</dbReference>
<sequence length="919" mass="104074">IYLRLPQWSNIQSMLTLRHMVFFVGAAIVIVILVTLFTASLMRDNDNNTTPASKHFLPTVNYGNKELDLQYFNHGARVHYGIVLDCGSSGTRVYVYVWPPHSGDPQDLLNIQQLKDHSNQPVAKKVTPGLDTFADRPENASDYLEPLLQFAASHIPKEQHKETLLYILATAGMRLLPEVSQQAILQDLQRDIPKKFDFVIAENNFEVISGKLEGVYAWIAANYALQKFNHGDADKYDHPLVAVDIADENGEITQHVRRRTVGMLDMGGGSMQIAYEITANADSIPKHLMAEFNLGCRSYDKEHTYKVYVTTFLGYGANEARTRYEQQLVQQVKERQSVKQKQAALLGMADPGQVKIHQEPVKEPVVDTKREESQQRVIDSQQGVLDSQRPVVDSQQSVIDSHHGFLDSQRPIVDSQLLQHQVRRVVDLQNPVVDSQQRVSNSQQQVLDAQHPIGDSQPPVLDSQQQVFYLQKPVVDSQQQVLDSQHPFVQSQQRVLDSQHPAKDSQQQVLDSYHNAIESDHQVLVKDSQQQVLDSHAVQSINDPIQILPQVPAGKLDIAQPGKDGDLMQTRLKRSIINEVPLLDKQSASLNKRTVNISAAAISSNHIKEQIPNGGTIHQVRPRNISPPQDLNNMGQRTNPFASISDPCLQDGLALPPRDPDDLDLDPGVEVTFVGTGDYRACKTTLEPLLNRTVPCKLSPCSMNGVHQPEILYKNSQFYGFSEFWYTMEDVFRIGGNYEAGIFETYAKDFCGKQWSLLMTQHKKGLYQKADMERLKLECFKSAWMTTVLHMGLGFPTEYKGLQSVQLINNGDVQWTLGALIHRTRYLPLREIQEHSESKFKPSWLISSHILYNEYLLVICFVIVVMAIIIYCRRLRLCAKKTGRPDMKNVPSMSYFMTEMDQVESGVRQLNEYSYPNDR</sequence>
<evidence type="ECO:0008006" key="10">
    <source>
        <dbReference type="Google" id="ProtNLM"/>
    </source>
</evidence>
<comment type="similarity">
    <text evidence="1 5">Belongs to the GDA1/CD39 NTPase family.</text>
</comment>
<feature type="transmembrane region" description="Helical" evidence="7">
    <location>
        <begin position="21"/>
        <end position="42"/>
    </location>
</feature>
<dbReference type="PANTHER" id="PTHR11782">
    <property type="entry name" value="ADENOSINE/GUANOSINE DIPHOSPHATASE"/>
    <property type="match status" value="1"/>
</dbReference>
<evidence type="ECO:0000256" key="3">
    <source>
        <dbReference type="PIRSR" id="PIRSR600407-1"/>
    </source>
</evidence>
<dbReference type="Proteomes" id="UP000828390">
    <property type="component" value="Unassembled WGS sequence"/>
</dbReference>
<dbReference type="GO" id="GO:0016020">
    <property type="term" value="C:membrane"/>
    <property type="evidence" value="ECO:0007669"/>
    <property type="project" value="TreeGrafter"/>
</dbReference>
<dbReference type="GO" id="GO:0017111">
    <property type="term" value="F:ribonucleoside triphosphate phosphatase activity"/>
    <property type="evidence" value="ECO:0007669"/>
    <property type="project" value="TreeGrafter"/>
</dbReference>
<dbReference type="AlphaFoldDB" id="A0A9D4BLB2"/>
<dbReference type="Gene3D" id="3.30.420.150">
    <property type="entry name" value="Exopolyphosphatase. Domain 2"/>
    <property type="match status" value="1"/>
</dbReference>
<organism evidence="8 9">
    <name type="scientific">Dreissena polymorpha</name>
    <name type="common">Zebra mussel</name>
    <name type="synonym">Mytilus polymorpha</name>
    <dbReference type="NCBI Taxonomy" id="45954"/>
    <lineage>
        <taxon>Eukaryota</taxon>
        <taxon>Metazoa</taxon>
        <taxon>Spiralia</taxon>
        <taxon>Lophotrochozoa</taxon>
        <taxon>Mollusca</taxon>
        <taxon>Bivalvia</taxon>
        <taxon>Autobranchia</taxon>
        <taxon>Heteroconchia</taxon>
        <taxon>Euheterodonta</taxon>
        <taxon>Imparidentia</taxon>
        <taxon>Neoheterodontei</taxon>
        <taxon>Myida</taxon>
        <taxon>Dreissenoidea</taxon>
        <taxon>Dreissenidae</taxon>
        <taxon>Dreissena</taxon>
    </lineage>
</organism>
<gene>
    <name evidence="8" type="ORF">DPMN_067409</name>
</gene>
<evidence type="ECO:0000313" key="9">
    <source>
        <dbReference type="Proteomes" id="UP000828390"/>
    </source>
</evidence>
<keyword evidence="7" id="KW-0812">Transmembrane</keyword>
<feature type="region of interest" description="Disordered" evidence="6">
    <location>
        <begin position="610"/>
        <end position="637"/>
    </location>
</feature>
<feature type="binding site" evidence="4">
    <location>
        <begin position="268"/>
        <end position="272"/>
    </location>
    <ligand>
        <name>ATP</name>
        <dbReference type="ChEBI" id="CHEBI:30616"/>
    </ligand>
</feature>
<dbReference type="GO" id="GO:0045134">
    <property type="term" value="F:UDP phosphatase activity"/>
    <property type="evidence" value="ECO:0007669"/>
    <property type="project" value="TreeGrafter"/>
</dbReference>
<reference evidence="8" key="1">
    <citation type="journal article" date="2019" name="bioRxiv">
        <title>The Genome of the Zebra Mussel, Dreissena polymorpha: A Resource for Invasive Species Research.</title>
        <authorList>
            <person name="McCartney M.A."/>
            <person name="Auch B."/>
            <person name="Kono T."/>
            <person name="Mallez S."/>
            <person name="Zhang Y."/>
            <person name="Obille A."/>
            <person name="Becker A."/>
            <person name="Abrahante J.E."/>
            <person name="Garbe J."/>
            <person name="Badalamenti J.P."/>
            <person name="Herman A."/>
            <person name="Mangelson H."/>
            <person name="Liachko I."/>
            <person name="Sullivan S."/>
            <person name="Sone E.D."/>
            <person name="Koren S."/>
            <person name="Silverstein K.A.T."/>
            <person name="Beckman K.B."/>
            <person name="Gohl D.M."/>
        </authorList>
    </citation>
    <scope>NUCLEOTIDE SEQUENCE</scope>
    <source>
        <strain evidence="8">Duluth1</strain>
        <tissue evidence="8">Whole animal</tissue>
    </source>
</reference>
<keyword evidence="4" id="KW-0547">Nucleotide-binding</keyword>
<feature type="transmembrane region" description="Helical" evidence="7">
    <location>
        <begin position="855"/>
        <end position="872"/>
    </location>
</feature>
<evidence type="ECO:0000256" key="2">
    <source>
        <dbReference type="ARBA" id="ARBA00022801"/>
    </source>
</evidence>
<keyword evidence="7" id="KW-0472">Membrane</keyword>
<evidence type="ECO:0000313" key="8">
    <source>
        <dbReference type="EMBL" id="KAH3707971.1"/>
    </source>
</evidence>
<keyword evidence="9" id="KW-1185">Reference proteome</keyword>
<dbReference type="GO" id="GO:0004382">
    <property type="term" value="F:GDP phosphatase activity"/>
    <property type="evidence" value="ECO:0007669"/>
    <property type="project" value="TreeGrafter"/>
</dbReference>
<name>A0A9D4BLB2_DREPO</name>
<feature type="non-terminal residue" evidence="8">
    <location>
        <position position="1"/>
    </location>
</feature>
<dbReference type="Gene3D" id="3.30.420.40">
    <property type="match status" value="1"/>
</dbReference>
<dbReference type="FunFam" id="3.30.420.40:FF:000057">
    <property type="entry name" value="Ectonucleoside triphosphate diphosphohydrolase 4"/>
    <property type="match status" value="1"/>
</dbReference>
<keyword evidence="4" id="KW-0067">ATP-binding</keyword>
<dbReference type="GO" id="GO:0005524">
    <property type="term" value="F:ATP binding"/>
    <property type="evidence" value="ECO:0007669"/>
    <property type="project" value="UniProtKB-KW"/>
</dbReference>
<dbReference type="GO" id="GO:0005794">
    <property type="term" value="C:Golgi apparatus"/>
    <property type="evidence" value="ECO:0007669"/>
    <property type="project" value="TreeGrafter"/>
</dbReference>
<dbReference type="EMBL" id="JAIWYP010000014">
    <property type="protein sequence ID" value="KAH3707971.1"/>
    <property type="molecule type" value="Genomic_DNA"/>
</dbReference>
<protein>
    <recommendedName>
        <fullName evidence="10">Ectonucleoside triphosphate diphosphohydrolase 7</fullName>
    </recommendedName>
</protein>
<dbReference type="GO" id="GO:0006256">
    <property type="term" value="P:UDP catabolic process"/>
    <property type="evidence" value="ECO:0007669"/>
    <property type="project" value="TreeGrafter"/>
</dbReference>
<evidence type="ECO:0000256" key="5">
    <source>
        <dbReference type="RuleBase" id="RU003833"/>
    </source>
</evidence>
<keyword evidence="7" id="KW-1133">Transmembrane helix</keyword>
<reference evidence="8" key="2">
    <citation type="submission" date="2020-11" db="EMBL/GenBank/DDBJ databases">
        <authorList>
            <person name="McCartney M.A."/>
            <person name="Auch B."/>
            <person name="Kono T."/>
            <person name="Mallez S."/>
            <person name="Becker A."/>
            <person name="Gohl D.M."/>
            <person name="Silverstein K.A.T."/>
            <person name="Koren S."/>
            <person name="Bechman K.B."/>
            <person name="Herman A."/>
            <person name="Abrahante J.E."/>
            <person name="Garbe J."/>
        </authorList>
    </citation>
    <scope>NUCLEOTIDE SEQUENCE</scope>
    <source>
        <strain evidence="8">Duluth1</strain>
        <tissue evidence="8">Whole animal</tissue>
    </source>
</reference>
<comment type="caution">
    <text evidence="8">The sequence shown here is derived from an EMBL/GenBank/DDBJ whole genome shotgun (WGS) entry which is preliminary data.</text>
</comment>
<evidence type="ECO:0000256" key="6">
    <source>
        <dbReference type="SAM" id="MobiDB-lite"/>
    </source>
</evidence>
<dbReference type="Pfam" id="PF01150">
    <property type="entry name" value="GDA1_CD39"/>
    <property type="match status" value="2"/>
</dbReference>
<accession>A0A9D4BLB2</accession>
<feature type="compositionally biased region" description="Polar residues" evidence="6">
    <location>
        <begin position="626"/>
        <end position="637"/>
    </location>
</feature>
<keyword evidence="2 5" id="KW-0378">Hydrolase</keyword>
<feature type="compositionally biased region" description="Low complexity" evidence="6">
    <location>
        <begin position="437"/>
        <end position="446"/>
    </location>
</feature>